<dbReference type="InterPro" id="IPR024370">
    <property type="entry name" value="PBP_domain"/>
</dbReference>
<dbReference type="Proteomes" id="UP000027446">
    <property type="component" value="Unassembled WGS sequence"/>
</dbReference>
<dbReference type="AlphaFoldDB" id="A0A069E5X2"/>
<protein>
    <submittedName>
        <fullName evidence="4">Putative phosphate ABC transporter periplasmic phosphate-binding protein</fullName>
    </submittedName>
</protein>
<evidence type="ECO:0000259" key="3">
    <source>
        <dbReference type="Pfam" id="PF12849"/>
    </source>
</evidence>
<feature type="domain" description="PBP" evidence="3">
    <location>
        <begin position="47"/>
        <end position="331"/>
    </location>
</feature>
<keyword evidence="1 2" id="KW-0732">Signal</keyword>
<dbReference type="PANTHER" id="PTHR30570:SF1">
    <property type="entry name" value="PHOSPHATE-BINDING PROTEIN PSTS"/>
    <property type="match status" value="1"/>
</dbReference>
<sequence length="372" mass="39194">MTRALPPAFAPILAAAALLLSAACGRTDLSELEVGDRIVTPAITGIDVEKIKIVGSSTVSPFATAVAEQFGAVTEWPTPVVETTGTGGGFKAFCLGTGPSRPSISDASRPIKSGELALCAANGVNDPAEIRVGYDGIVIANSKAGPDFDITKAELYRALAMDLPDGQGGFVPNPYKSWNEVSPSLPDEPILVFGPPPTSGTRDAFVELGMEHGALEDPQMAALRDADETTFLQRARTIRTDGAWIDFGENDAAVVQALTKTPTAIGILGFSFLEQNSDRVKAGLLSGVPPDFVHIKDGDYGLSRMLFIYVKRENLGFVPGIAEFVQEFVSDGAMGPDGYLLDKGLIPLTDEDRAAEQVRAAQLKVAPEDGAD</sequence>
<dbReference type="STRING" id="1280949.HAD_07330"/>
<evidence type="ECO:0000313" key="5">
    <source>
        <dbReference type="Proteomes" id="UP000027446"/>
    </source>
</evidence>
<evidence type="ECO:0000313" key="4">
    <source>
        <dbReference type="EMBL" id="KCZ85477.1"/>
    </source>
</evidence>
<name>A0A069E5X2_9PROT</name>
<dbReference type="RefSeq" id="WP_035570251.1">
    <property type="nucleotide sequence ID" value="NZ_ARYH01000001.1"/>
</dbReference>
<gene>
    <name evidence="4" type="ORF">HAD_07330</name>
</gene>
<accession>A0A069E5X2</accession>
<reference evidence="4 5" key="1">
    <citation type="journal article" date="2014" name="Antonie Van Leeuwenhoek">
        <title>Hyphomonas beringensis sp. nov. and Hyphomonas chukchiensis sp. nov., isolated from surface seawater of the Bering Sea and Chukchi Sea.</title>
        <authorList>
            <person name="Li C."/>
            <person name="Lai Q."/>
            <person name="Li G."/>
            <person name="Dong C."/>
            <person name="Wang J."/>
            <person name="Liao Y."/>
            <person name="Shao Z."/>
        </authorList>
    </citation>
    <scope>NUCLEOTIDE SEQUENCE [LARGE SCALE GENOMIC DNA]</scope>
    <source>
        <strain evidence="4 5">MHS-3</strain>
    </source>
</reference>
<dbReference type="PROSITE" id="PS51257">
    <property type="entry name" value="PROKAR_LIPOPROTEIN"/>
    <property type="match status" value="1"/>
</dbReference>
<feature type="chain" id="PRO_5001660750" evidence="2">
    <location>
        <begin position="23"/>
        <end position="372"/>
    </location>
</feature>
<dbReference type="PATRIC" id="fig|1280949.3.peg.1492"/>
<dbReference type="EMBL" id="ARYH01000001">
    <property type="protein sequence ID" value="KCZ85477.1"/>
    <property type="molecule type" value="Genomic_DNA"/>
</dbReference>
<dbReference type="SUPFAM" id="SSF53850">
    <property type="entry name" value="Periplasmic binding protein-like II"/>
    <property type="match status" value="1"/>
</dbReference>
<evidence type="ECO:0000256" key="1">
    <source>
        <dbReference type="ARBA" id="ARBA00022729"/>
    </source>
</evidence>
<organism evidence="4 5">
    <name type="scientific">Hyphomonas adhaerens MHS-3</name>
    <dbReference type="NCBI Taxonomy" id="1280949"/>
    <lineage>
        <taxon>Bacteria</taxon>
        <taxon>Pseudomonadati</taxon>
        <taxon>Pseudomonadota</taxon>
        <taxon>Alphaproteobacteria</taxon>
        <taxon>Hyphomonadales</taxon>
        <taxon>Hyphomonadaceae</taxon>
        <taxon>Hyphomonas</taxon>
    </lineage>
</organism>
<dbReference type="PANTHER" id="PTHR30570">
    <property type="entry name" value="PERIPLASMIC PHOSPHATE BINDING COMPONENT OF PHOSPHATE ABC TRANSPORTER"/>
    <property type="match status" value="1"/>
</dbReference>
<dbReference type="InterPro" id="IPR050811">
    <property type="entry name" value="Phosphate_ABC_transporter"/>
</dbReference>
<dbReference type="Gene3D" id="3.40.190.10">
    <property type="entry name" value="Periplasmic binding protein-like II"/>
    <property type="match status" value="2"/>
</dbReference>
<comment type="caution">
    <text evidence="4">The sequence shown here is derived from an EMBL/GenBank/DDBJ whole genome shotgun (WGS) entry which is preliminary data.</text>
</comment>
<feature type="signal peptide" evidence="2">
    <location>
        <begin position="1"/>
        <end position="22"/>
    </location>
</feature>
<proteinExistence type="predicted"/>
<dbReference type="eggNOG" id="COG0226">
    <property type="taxonomic scope" value="Bacteria"/>
</dbReference>
<evidence type="ECO:0000256" key="2">
    <source>
        <dbReference type="SAM" id="SignalP"/>
    </source>
</evidence>
<dbReference type="Pfam" id="PF12849">
    <property type="entry name" value="PBP_like_2"/>
    <property type="match status" value="1"/>
</dbReference>
<keyword evidence="5" id="KW-1185">Reference proteome</keyword>
<dbReference type="OrthoDB" id="9790048at2"/>